<organism evidence="1 2">
    <name type="scientific">Yoonia sediminilitoris</name>
    <dbReference type="NCBI Taxonomy" id="1286148"/>
    <lineage>
        <taxon>Bacteria</taxon>
        <taxon>Pseudomonadati</taxon>
        <taxon>Pseudomonadota</taxon>
        <taxon>Alphaproteobacteria</taxon>
        <taxon>Rhodobacterales</taxon>
        <taxon>Paracoccaceae</taxon>
        <taxon>Yoonia</taxon>
    </lineage>
</organism>
<proteinExistence type="predicted"/>
<protein>
    <submittedName>
        <fullName evidence="1">Uncharacterized protein</fullName>
    </submittedName>
</protein>
<evidence type="ECO:0000313" key="1">
    <source>
        <dbReference type="EMBL" id="PUB17358.1"/>
    </source>
</evidence>
<dbReference type="Proteomes" id="UP000244523">
    <property type="component" value="Unassembled WGS sequence"/>
</dbReference>
<name>A0A2T6KMB0_9RHOB</name>
<evidence type="ECO:0000313" key="2">
    <source>
        <dbReference type="Proteomes" id="UP000244523"/>
    </source>
</evidence>
<dbReference type="EMBL" id="QBUD01000002">
    <property type="protein sequence ID" value="PUB17358.1"/>
    <property type="molecule type" value="Genomic_DNA"/>
</dbReference>
<sequence>MEDTIGLDISKDKLDAYWLSKGERKEFGNDNAGVYLQHLCCMRILNRQFFSAPSSVVFMRRHVSPM</sequence>
<dbReference type="AlphaFoldDB" id="A0A2T6KMB0"/>
<gene>
    <name evidence="1" type="ORF">C8N45_102370</name>
</gene>
<accession>A0A2T6KMB0</accession>
<comment type="caution">
    <text evidence="1">The sequence shown here is derived from an EMBL/GenBank/DDBJ whole genome shotgun (WGS) entry which is preliminary data.</text>
</comment>
<reference evidence="1 2" key="1">
    <citation type="submission" date="2018-04" db="EMBL/GenBank/DDBJ databases">
        <title>Genomic Encyclopedia of Archaeal and Bacterial Type Strains, Phase II (KMG-II): from individual species to whole genera.</title>
        <authorList>
            <person name="Goeker M."/>
        </authorList>
    </citation>
    <scope>NUCLEOTIDE SEQUENCE [LARGE SCALE GENOMIC DNA]</scope>
    <source>
        <strain evidence="1 2">DSM 29955</strain>
    </source>
</reference>
<keyword evidence="2" id="KW-1185">Reference proteome</keyword>